<dbReference type="PANTHER" id="PTHR43434:SF23">
    <property type="entry name" value="PHOSPHOGLYCOLATE PHOSPHATASE"/>
    <property type="match status" value="1"/>
</dbReference>
<dbReference type="Pfam" id="PF13419">
    <property type="entry name" value="HAD_2"/>
    <property type="match status" value="1"/>
</dbReference>
<dbReference type="InterPro" id="IPR036412">
    <property type="entry name" value="HAD-like_sf"/>
</dbReference>
<comment type="caution">
    <text evidence="5">The sequence shown here is derived from an EMBL/GenBank/DDBJ whole genome shotgun (WGS) entry which is preliminary data.</text>
</comment>
<dbReference type="AlphaFoldDB" id="A0AAV3U1B7"/>
<dbReference type="Gene3D" id="3.40.50.1000">
    <property type="entry name" value="HAD superfamily/HAD-like"/>
    <property type="match status" value="1"/>
</dbReference>
<dbReference type="GO" id="GO:0005829">
    <property type="term" value="C:cytosol"/>
    <property type="evidence" value="ECO:0007669"/>
    <property type="project" value="TreeGrafter"/>
</dbReference>
<dbReference type="Gene3D" id="1.10.150.240">
    <property type="entry name" value="Putative phosphatase, domain 2"/>
    <property type="match status" value="1"/>
</dbReference>
<dbReference type="SUPFAM" id="SSF56784">
    <property type="entry name" value="HAD-like"/>
    <property type="match status" value="1"/>
</dbReference>
<reference evidence="6" key="1">
    <citation type="journal article" date="2019" name="Int. J. Syst. Evol. Microbiol.">
        <title>The Global Catalogue of Microorganisms (GCM) 10K type strain sequencing project: providing services to taxonomists for standard genome sequencing and annotation.</title>
        <authorList>
            <consortium name="The Broad Institute Genomics Platform"/>
            <consortium name="The Broad Institute Genome Sequencing Center for Infectious Disease"/>
            <person name="Wu L."/>
            <person name="Ma J."/>
        </authorList>
    </citation>
    <scope>NUCLEOTIDE SEQUENCE [LARGE SCALE GENOMIC DNA]</scope>
    <source>
        <strain evidence="6">JCM 19134</strain>
    </source>
</reference>
<dbReference type="InterPro" id="IPR023198">
    <property type="entry name" value="PGP-like_dom2"/>
</dbReference>
<dbReference type="EMBL" id="BAABLX010000007">
    <property type="protein sequence ID" value="GAA4936915.1"/>
    <property type="molecule type" value="Genomic_DNA"/>
</dbReference>
<keyword evidence="3" id="KW-0460">Magnesium</keyword>
<accession>A0AAV3U1B7</accession>
<evidence type="ECO:0000313" key="6">
    <source>
        <dbReference type="Proteomes" id="UP001409585"/>
    </source>
</evidence>
<evidence type="ECO:0000256" key="1">
    <source>
        <dbReference type="ARBA" id="ARBA00022723"/>
    </source>
</evidence>
<evidence type="ECO:0000313" key="5">
    <source>
        <dbReference type="EMBL" id="GAA4936915.1"/>
    </source>
</evidence>
<dbReference type="GO" id="GO:0046872">
    <property type="term" value="F:metal ion binding"/>
    <property type="evidence" value="ECO:0007669"/>
    <property type="project" value="UniProtKB-KW"/>
</dbReference>
<dbReference type="InterPro" id="IPR050155">
    <property type="entry name" value="HAD-like_hydrolase_sf"/>
</dbReference>
<dbReference type="GO" id="GO:0006281">
    <property type="term" value="P:DNA repair"/>
    <property type="evidence" value="ECO:0007669"/>
    <property type="project" value="TreeGrafter"/>
</dbReference>
<evidence type="ECO:0000256" key="2">
    <source>
        <dbReference type="ARBA" id="ARBA00022801"/>
    </source>
</evidence>
<keyword evidence="6" id="KW-1185">Reference proteome</keyword>
<gene>
    <name evidence="5" type="primary">mupP</name>
    <name evidence="5" type="ORF">GCM10025791_13300</name>
</gene>
<proteinExistence type="predicted"/>
<protein>
    <submittedName>
        <fullName evidence="5">N-acetylmuramic acid 6-phosphate phosphatase MupP</fullName>
    </submittedName>
</protein>
<keyword evidence="1" id="KW-0479">Metal-binding</keyword>
<dbReference type="Proteomes" id="UP001409585">
    <property type="component" value="Unassembled WGS sequence"/>
</dbReference>
<evidence type="ECO:0000256" key="3">
    <source>
        <dbReference type="ARBA" id="ARBA00022842"/>
    </source>
</evidence>
<sequence>MNLEAVLFDLDGTLVDTAPDFIAVLNAMRVDHQQDPLPESTIRNTVSGGAREMVKLAFGGQPGEPKFDHLLQEFLQRYGDCVYSGQSKSVLFPGFDSLLATFSAQGIAWGIVTNKPARFAEALMPSLNITPASLVCPDHVREPKPAPEALLLACQQLQAEPCRTIYLGDHERDIVAGRNANMVTIAVAWGYFDEPDPLTAWQADHLVHTTQQLQQLLPTLF</sequence>
<dbReference type="PANTHER" id="PTHR43434">
    <property type="entry name" value="PHOSPHOGLYCOLATE PHOSPHATASE"/>
    <property type="match status" value="1"/>
</dbReference>
<dbReference type="RefSeq" id="WP_345418961.1">
    <property type="nucleotide sequence ID" value="NZ_AP031496.1"/>
</dbReference>
<name>A0AAV3U1B7_9ALTE</name>
<dbReference type="GO" id="GO:0008967">
    <property type="term" value="F:phosphoglycolate phosphatase activity"/>
    <property type="evidence" value="ECO:0007669"/>
    <property type="project" value="TreeGrafter"/>
</dbReference>
<organism evidence="5 6">
    <name type="scientific">Halioxenophilus aromaticivorans</name>
    <dbReference type="NCBI Taxonomy" id="1306992"/>
    <lineage>
        <taxon>Bacteria</taxon>
        <taxon>Pseudomonadati</taxon>
        <taxon>Pseudomonadota</taxon>
        <taxon>Gammaproteobacteria</taxon>
        <taxon>Alteromonadales</taxon>
        <taxon>Alteromonadaceae</taxon>
        <taxon>Halioxenophilus</taxon>
    </lineage>
</organism>
<keyword evidence="4" id="KW-0119">Carbohydrate metabolism</keyword>
<dbReference type="SFLD" id="SFLDS00003">
    <property type="entry name" value="Haloacid_Dehalogenase"/>
    <property type="match status" value="1"/>
</dbReference>
<dbReference type="InterPro" id="IPR041492">
    <property type="entry name" value="HAD_2"/>
</dbReference>
<dbReference type="InterPro" id="IPR023214">
    <property type="entry name" value="HAD_sf"/>
</dbReference>
<keyword evidence="2" id="KW-0378">Hydrolase</keyword>
<dbReference type="SFLD" id="SFLDG01129">
    <property type="entry name" value="C1.5:_HAD__Beta-PGM__Phosphata"/>
    <property type="match status" value="1"/>
</dbReference>
<dbReference type="InterPro" id="IPR006439">
    <property type="entry name" value="HAD-SF_hydro_IA"/>
</dbReference>
<dbReference type="NCBIfam" id="TIGR01549">
    <property type="entry name" value="HAD-SF-IA-v1"/>
    <property type="match status" value="1"/>
</dbReference>
<evidence type="ECO:0000256" key="4">
    <source>
        <dbReference type="ARBA" id="ARBA00023277"/>
    </source>
</evidence>